<reference evidence="7 8" key="1">
    <citation type="submission" date="2020-04" db="EMBL/GenBank/DDBJ databases">
        <authorList>
            <person name="Alioto T."/>
            <person name="Alioto T."/>
            <person name="Gomez Garrido J."/>
        </authorList>
    </citation>
    <scope>NUCLEOTIDE SEQUENCE [LARGE SCALE GENOMIC DNA]</scope>
</reference>
<evidence type="ECO:0000256" key="4">
    <source>
        <dbReference type="ARBA" id="ARBA00022490"/>
    </source>
</evidence>
<feature type="region of interest" description="Disordered" evidence="6">
    <location>
        <begin position="130"/>
        <end position="156"/>
    </location>
</feature>
<gene>
    <name evidence="7" type="ORF">CLODIP_2_CD08706</name>
</gene>
<dbReference type="InterPro" id="IPR009786">
    <property type="entry name" value="Spot_14"/>
</dbReference>
<keyword evidence="8" id="KW-1185">Reference proteome</keyword>
<dbReference type="GO" id="GO:0005829">
    <property type="term" value="C:cytosol"/>
    <property type="evidence" value="ECO:0007669"/>
    <property type="project" value="TreeGrafter"/>
</dbReference>
<protein>
    <recommendedName>
        <fullName evidence="9">Mid1-interacting protein 1A</fullName>
    </recommendedName>
</protein>
<dbReference type="GO" id="GO:0046890">
    <property type="term" value="P:regulation of lipid biosynthetic process"/>
    <property type="evidence" value="ECO:0007669"/>
    <property type="project" value="TreeGrafter"/>
</dbReference>
<feature type="compositionally biased region" description="Acidic residues" evidence="6">
    <location>
        <begin position="142"/>
        <end position="156"/>
    </location>
</feature>
<evidence type="ECO:0000256" key="6">
    <source>
        <dbReference type="SAM" id="MobiDB-lite"/>
    </source>
</evidence>
<dbReference type="OrthoDB" id="5951908at2759"/>
<keyword evidence="4" id="KW-0963">Cytoplasm</keyword>
<name>A0A8S1E4X8_9INSE</name>
<comment type="similarity">
    <text evidence="3">Belongs to the SPOT14 family.</text>
</comment>
<evidence type="ECO:0000256" key="5">
    <source>
        <dbReference type="ARBA" id="ARBA00023242"/>
    </source>
</evidence>
<dbReference type="InterPro" id="IPR053719">
    <property type="entry name" value="Lipogen_MT_Stabilize_sf"/>
</dbReference>
<dbReference type="EMBL" id="CADEPI010000666">
    <property type="protein sequence ID" value="CAB3387993.1"/>
    <property type="molecule type" value="Genomic_DNA"/>
</dbReference>
<feature type="compositionally biased region" description="Low complexity" evidence="6">
    <location>
        <begin position="130"/>
        <end position="141"/>
    </location>
</feature>
<proteinExistence type="inferred from homology"/>
<organism evidence="7 8">
    <name type="scientific">Cloeon dipterum</name>
    <dbReference type="NCBI Taxonomy" id="197152"/>
    <lineage>
        <taxon>Eukaryota</taxon>
        <taxon>Metazoa</taxon>
        <taxon>Ecdysozoa</taxon>
        <taxon>Arthropoda</taxon>
        <taxon>Hexapoda</taxon>
        <taxon>Insecta</taxon>
        <taxon>Pterygota</taxon>
        <taxon>Palaeoptera</taxon>
        <taxon>Ephemeroptera</taxon>
        <taxon>Pisciforma</taxon>
        <taxon>Baetidae</taxon>
        <taxon>Cloeon</taxon>
    </lineage>
</organism>
<evidence type="ECO:0000256" key="1">
    <source>
        <dbReference type="ARBA" id="ARBA00004123"/>
    </source>
</evidence>
<dbReference type="Gene3D" id="6.10.140.1610">
    <property type="match status" value="1"/>
</dbReference>
<dbReference type="PANTHER" id="PTHR14315:SF17">
    <property type="entry name" value="MIP21584P"/>
    <property type="match status" value="1"/>
</dbReference>
<keyword evidence="5" id="KW-0539">Nucleus</keyword>
<accession>A0A8S1E4X8</accession>
<dbReference type="AlphaFoldDB" id="A0A8S1E4X8"/>
<evidence type="ECO:0000313" key="7">
    <source>
        <dbReference type="EMBL" id="CAB3387993.1"/>
    </source>
</evidence>
<evidence type="ECO:0000256" key="2">
    <source>
        <dbReference type="ARBA" id="ARBA00004496"/>
    </source>
</evidence>
<dbReference type="Pfam" id="PF07084">
    <property type="entry name" value="Spot_14"/>
    <property type="match status" value="1"/>
</dbReference>
<comment type="subcellular location">
    <subcellularLocation>
        <location evidence="2">Cytoplasm</location>
    </subcellularLocation>
    <subcellularLocation>
        <location evidence="1">Nucleus</location>
    </subcellularLocation>
</comment>
<evidence type="ECO:0000256" key="3">
    <source>
        <dbReference type="ARBA" id="ARBA00009488"/>
    </source>
</evidence>
<comment type="caution">
    <text evidence="7">The sequence shown here is derived from an EMBL/GenBank/DDBJ whole genome shotgun (WGS) entry which is preliminary data.</text>
</comment>
<dbReference type="PANTHER" id="PTHR14315">
    <property type="entry name" value="SPOT14 FAMILY MEMBER"/>
    <property type="match status" value="1"/>
</dbReference>
<evidence type="ECO:0000313" key="8">
    <source>
        <dbReference type="Proteomes" id="UP000494165"/>
    </source>
</evidence>
<sequence>METNRNCLRRFTCHEETEFSAQSILRAMDKFVKAVNVMDETILVPSRLMDLKISDETSGKELNKSRRRLAKELNNTDLYSVYSMINGVKNELLWGQPAVPAEAASDAVEQQTQPHVVKGHIRRPSTVSVASTSSAVSTTSDTDSETGIENDIGSESDDYTQAVSDKFKHHLSGLFSCLEHMTEAAAYLTARYQIDIGGSSV</sequence>
<dbReference type="Proteomes" id="UP000494165">
    <property type="component" value="Unassembled WGS sequence"/>
</dbReference>
<evidence type="ECO:0008006" key="9">
    <source>
        <dbReference type="Google" id="ProtNLM"/>
    </source>
</evidence>
<dbReference type="GO" id="GO:0005634">
    <property type="term" value="C:nucleus"/>
    <property type="evidence" value="ECO:0007669"/>
    <property type="project" value="UniProtKB-SubCell"/>
</dbReference>